<dbReference type="PANTHER" id="PTHR34068">
    <property type="entry name" value="UPF0145 PROTEIN YBJQ"/>
    <property type="match status" value="1"/>
</dbReference>
<dbReference type="Proteomes" id="UP000252985">
    <property type="component" value="Chromosome"/>
</dbReference>
<sequence>MSSTAISTDVEQSLVATVTTETVPGHEIVEVLGIARGNTVRARNVGRDITQGLRNLAGGELKAYSTLLADARDQAIERMEANALEMGADAVVNVRMETSEVTQGASEVIAYGTAVKLA</sequence>
<dbReference type="EMBL" id="CP031150">
    <property type="protein sequence ID" value="AXG07180.1"/>
    <property type="molecule type" value="Genomic_DNA"/>
</dbReference>
<accession>A0A345E4Q8</accession>
<reference evidence="4 5" key="1">
    <citation type="submission" date="2018-07" db="EMBL/GenBank/DDBJ databases">
        <title>Genome sequences of Haloplanus sp. CBA1112.</title>
        <authorList>
            <person name="Kim Y.B."/>
            <person name="Roh S.W."/>
        </authorList>
    </citation>
    <scope>NUCLEOTIDE SEQUENCE [LARGE SCALE GENOMIC DNA]</scope>
    <source>
        <strain evidence="4 5">CBA1112</strain>
    </source>
</reference>
<evidence type="ECO:0000313" key="6">
    <source>
        <dbReference type="Proteomes" id="UP000253273"/>
    </source>
</evidence>
<evidence type="ECO:0000313" key="3">
    <source>
        <dbReference type="EMBL" id="AXG07180.1"/>
    </source>
</evidence>
<dbReference type="InterPro" id="IPR002765">
    <property type="entry name" value="UPF0145_YbjQ-like"/>
</dbReference>
<keyword evidence="6" id="KW-1185">Reference proteome</keyword>
<accession>A0A345EEH3</accession>
<dbReference type="Gene3D" id="3.30.110.70">
    <property type="entry name" value="Hypothetical protein apc22750. Chain B"/>
    <property type="match status" value="1"/>
</dbReference>
<evidence type="ECO:0000256" key="1">
    <source>
        <dbReference type="ARBA" id="ARBA00010751"/>
    </source>
</evidence>
<dbReference type="HAMAP" id="MF_00338">
    <property type="entry name" value="UPF0145"/>
    <property type="match status" value="1"/>
</dbReference>
<dbReference type="OrthoDB" id="59443at2157"/>
<evidence type="ECO:0000313" key="5">
    <source>
        <dbReference type="Proteomes" id="UP000252985"/>
    </source>
</evidence>
<dbReference type="AlphaFoldDB" id="A0A345E4Q8"/>
<dbReference type="InterPro" id="IPR035439">
    <property type="entry name" value="UPF0145_dom_sf"/>
</dbReference>
<protein>
    <recommendedName>
        <fullName evidence="2">UPF0145 protein DU484_12485</fullName>
    </recommendedName>
</protein>
<dbReference type="KEGG" id="haj:DU500_12520"/>
<comment type="similarity">
    <text evidence="1 2">Belongs to the UPF0145 family.</text>
</comment>
<dbReference type="Pfam" id="PF01906">
    <property type="entry name" value="YbjQ_1"/>
    <property type="match status" value="1"/>
</dbReference>
<dbReference type="RefSeq" id="WP_114586312.1">
    <property type="nucleotide sequence ID" value="NZ_CP031148.1"/>
</dbReference>
<dbReference type="GeneID" id="37287809"/>
<dbReference type="Proteomes" id="UP000253273">
    <property type="component" value="Chromosome"/>
</dbReference>
<dbReference type="SUPFAM" id="SSF117782">
    <property type="entry name" value="YbjQ-like"/>
    <property type="match status" value="1"/>
</dbReference>
<name>A0A345E4Q8_9EURY</name>
<gene>
    <name evidence="4" type="ORF">DU484_12485</name>
    <name evidence="3" type="ORF">DU500_12520</name>
</gene>
<dbReference type="EMBL" id="CP031148">
    <property type="protein sequence ID" value="AXG10595.1"/>
    <property type="molecule type" value="Genomic_DNA"/>
</dbReference>
<organism evidence="3 6">
    <name type="scientific">Haloplanus rubicundus</name>
    <dbReference type="NCBI Taxonomy" id="1547898"/>
    <lineage>
        <taxon>Archaea</taxon>
        <taxon>Methanobacteriati</taxon>
        <taxon>Methanobacteriota</taxon>
        <taxon>Stenosarchaea group</taxon>
        <taxon>Halobacteria</taxon>
        <taxon>Halobacteriales</taxon>
        <taxon>Haloferacaceae</taxon>
        <taxon>Haloplanus</taxon>
    </lineage>
</organism>
<dbReference type="PANTHER" id="PTHR34068:SF2">
    <property type="entry name" value="UPF0145 PROTEIN SCO3412"/>
    <property type="match status" value="1"/>
</dbReference>
<proteinExistence type="inferred from homology"/>
<reference evidence="3 6" key="2">
    <citation type="submission" date="2018-07" db="EMBL/GenBank/DDBJ databases">
        <title>Genome sequences of Haloplanus sp. CBA1113.</title>
        <authorList>
            <person name="Kim Y.B."/>
            <person name="Roh S.W."/>
        </authorList>
    </citation>
    <scope>NUCLEOTIDE SEQUENCE [LARGE SCALE GENOMIC DNA]</scope>
    <source>
        <strain evidence="3 6">CBA1113</strain>
    </source>
</reference>
<dbReference type="KEGG" id="haq:DU484_12485"/>
<evidence type="ECO:0000313" key="4">
    <source>
        <dbReference type="EMBL" id="AXG10595.1"/>
    </source>
</evidence>
<evidence type="ECO:0000256" key="2">
    <source>
        <dbReference type="HAMAP-Rule" id="MF_00338"/>
    </source>
</evidence>